<comment type="caution">
    <text evidence="3">The sequence shown here is derived from an EMBL/GenBank/DDBJ whole genome shotgun (WGS) entry which is preliminary data.</text>
</comment>
<dbReference type="PIRSF" id="PIRSF005243">
    <property type="entry name" value="ROO"/>
    <property type="match status" value="1"/>
</dbReference>
<dbReference type="InterPro" id="IPR008254">
    <property type="entry name" value="Flavodoxin/NO_synth"/>
</dbReference>
<dbReference type="AlphaFoldDB" id="A0A9D9DMR0"/>
<dbReference type="PROSITE" id="PS50902">
    <property type="entry name" value="FLAVODOXIN_LIKE"/>
    <property type="match status" value="1"/>
</dbReference>
<dbReference type="Pfam" id="PF19583">
    <property type="entry name" value="ODP"/>
    <property type="match status" value="1"/>
</dbReference>
<dbReference type="InterPro" id="IPR045761">
    <property type="entry name" value="ODP_dom"/>
</dbReference>
<evidence type="ECO:0000313" key="3">
    <source>
        <dbReference type="EMBL" id="MBO8429435.1"/>
    </source>
</evidence>
<dbReference type="InterPro" id="IPR036866">
    <property type="entry name" value="RibonucZ/Hydroxyglut_hydro"/>
</dbReference>
<name>A0A9D9DMR0_9BACT</name>
<dbReference type="SMART" id="SM00849">
    <property type="entry name" value="Lactamase_B"/>
    <property type="match status" value="1"/>
</dbReference>
<dbReference type="GO" id="GO:0009055">
    <property type="term" value="F:electron transfer activity"/>
    <property type="evidence" value="ECO:0007669"/>
    <property type="project" value="InterPro"/>
</dbReference>
<dbReference type="Gene3D" id="3.60.15.10">
    <property type="entry name" value="Ribonuclease Z/Hydroxyacylglutathione hydrolase-like"/>
    <property type="match status" value="1"/>
</dbReference>
<dbReference type="PANTHER" id="PTHR43717:SF1">
    <property type="entry name" value="ANAEROBIC NITRIC OXIDE REDUCTASE FLAVORUBREDOXIN"/>
    <property type="match status" value="1"/>
</dbReference>
<reference evidence="3" key="1">
    <citation type="submission" date="2020-10" db="EMBL/GenBank/DDBJ databases">
        <authorList>
            <person name="Gilroy R."/>
        </authorList>
    </citation>
    <scope>NUCLEOTIDE SEQUENCE</scope>
    <source>
        <strain evidence="3">15467</strain>
    </source>
</reference>
<protein>
    <submittedName>
        <fullName evidence="3">FprA family A-type flavoprotein</fullName>
    </submittedName>
</protein>
<dbReference type="SUPFAM" id="SSF52218">
    <property type="entry name" value="Flavoproteins"/>
    <property type="match status" value="1"/>
</dbReference>
<evidence type="ECO:0000256" key="1">
    <source>
        <dbReference type="ARBA" id="ARBA00007121"/>
    </source>
</evidence>
<feature type="domain" description="Flavodoxin-like" evidence="2">
    <location>
        <begin position="252"/>
        <end position="387"/>
    </location>
</feature>
<dbReference type="GO" id="GO:0016491">
    <property type="term" value="F:oxidoreductase activity"/>
    <property type="evidence" value="ECO:0007669"/>
    <property type="project" value="InterPro"/>
</dbReference>
<dbReference type="Pfam" id="PF00258">
    <property type="entry name" value="Flavodoxin_1"/>
    <property type="match status" value="1"/>
</dbReference>
<dbReference type="GO" id="GO:0046872">
    <property type="term" value="F:metal ion binding"/>
    <property type="evidence" value="ECO:0007669"/>
    <property type="project" value="InterPro"/>
</dbReference>
<proteinExistence type="inferred from homology"/>
<accession>A0A9D9DMR0</accession>
<dbReference type="InterPro" id="IPR016440">
    <property type="entry name" value="Rubredoxin-O_OxRdtase"/>
</dbReference>
<reference evidence="3" key="2">
    <citation type="journal article" date="2021" name="PeerJ">
        <title>Extensive microbial diversity within the chicken gut microbiome revealed by metagenomics and culture.</title>
        <authorList>
            <person name="Gilroy R."/>
            <person name="Ravi A."/>
            <person name="Getino M."/>
            <person name="Pursley I."/>
            <person name="Horton D.L."/>
            <person name="Alikhan N.F."/>
            <person name="Baker D."/>
            <person name="Gharbi K."/>
            <person name="Hall N."/>
            <person name="Watson M."/>
            <person name="Adriaenssens E.M."/>
            <person name="Foster-Nyarko E."/>
            <person name="Jarju S."/>
            <person name="Secka A."/>
            <person name="Antonio M."/>
            <person name="Oren A."/>
            <person name="Chaudhuri R.R."/>
            <person name="La Ragione R."/>
            <person name="Hildebrand F."/>
            <person name="Pallen M.J."/>
        </authorList>
    </citation>
    <scope>NUCLEOTIDE SEQUENCE</scope>
    <source>
        <strain evidence="3">15467</strain>
    </source>
</reference>
<evidence type="ECO:0000259" key="2">
    <source>
        <dbReference type="PROSITE" id="PS50902"/>
    </source>
</evidence>
<dbReference type="GO" id="GO:0010181">
    <property type="term" value="F:FMN binding"/>
    <property type="evidence" value="ECO:0007669"/>
    <property type="project" value="InterPro"/>
</dbReference>
<dbReference type="CDD" id="cd07709">
    <property type="entry name" value="flavodiiron_proteins_MBL-fold"/>
    <property type="match status" value="1"/>
</dbReference>
<dbReference type="Gene3D" id="3.40.50.360">
    <property type="match status" value="1"/>
</dbReference>
<dbReference type="EMBL" id="JADINB010000129">
    <property type="protein sequence ID" value="MBO8429435.1"/>
    <property type="molecule type" value="Genomic_DNA"/>
</dbReference>
<evidence type="ECO:0000313" key="4">
    <source>
        <dbReference type="Proteomes" id="UP000823635"/>
    </source>
</evidence>
<dbReference type="PANTHER" id="PTHR43717">
    <property type="entry name" value="ANAEROBIC NITRIC OXIDE REDUCTASE FLAVORUBREDOXIN"/>
    <property type="match status" value="1"/>
</dbReference>
<comment type="similarity">
    <text evidence="1">In the N-terminal section; belongs to the zinc metallo-hydrolase group 3 family.</text>
</comment>
<dbReference type="InterPro" id="IPR001279">
    <property type="entry name" value="Metallo-B-lactamas"/>
</dbReference>
<dbReference type="SUPFAM" id="SSF56281">
    <property type="entry name" value="Metallo-hydrolase/oxidoreductase"/>
    <property type="match status" value="1"/>
</dbReference>
<dbReference type="InterPro" id="IPR029039">
    <property type="entry name" value="Flavoprotein-like_sf"/>
</dbReference>
<gene>
    <name evidence="3" type="ORF">IAC68_05855</name>
</gene>
<sequence>MREIKINPVTWYVGANDRKKHLFENNWPLPYGVSYNSYLINDRQTALIDGIEFGADPGYLPKIAKILAGKTLDYLIVNHMEPDHSGMIAEIVGKYPAVRLVGNAQTQKILKQYYDISDENFHLVADGGELSLGTTRLTFHTVPWVHWPETMVTYDATEKVLFSCDAFGGFGTLDGSVFDTGNNLQEHYVSEMRRYYSNIVGKYSGMVQKALAKLSGLEISMICPSHGLIWKNPAEVIGLYDKWSRHESEREVVIAYASMYGNTEQMADLLGSMLGEKGYVVHTYDVSKTHVSYIMSMIWKCKAVLLGTCAYNGFMHPMMEHLCNEIKIAQPKDKIFGLFGSSTWNGAGVKSLSRFMQENGFPVLENIVEMTGSYAEEKMEEAGSALAVAVAESLK</sequence>
<dbReference type="Proteomes" id="UP000823635">
    <property type="component" value="Unassembled WGS sequence"/>
</dbReference>
<organism evidence="3 4">
    <name type="scientific">Candidatus Egerieousia excrementavium</name>
    <dbReference type="NCBI Taxonomy" id="2840778"/>
    <lineage>
        <taxon>Bacteria</taxon>
        <taxon>Pseudomonadati</taxon>
        <taxon>Bacteroidota</taxon>
        <taxon>Bacteroidia</taxon>
        <taxon>Bacteroidales</taxon>
        <taxon>Candidatus Egerieousia</taxon>
    </lineage>
</organism>